<dbReference type="EMBL" id="KV419397">
    <property type="protein sequence ID" value="KZS97159.1"/>
    <property type="molecule type" value="Genomic_DNA"/>
</dbReference>
<sequence length="97" mass="11165">MRTPPERPAVAIGSFTLLFNIVFISSIGKTETSFALMRVYYGGGINVPKTGCRAEFRSNPLHLEFYTTCIRRISRAFYHTGRKHRPRYIFFGVVPYI</sequence>
<evidence type="ECO:0000313" key="1">
    <source>
        <dbReference type="EMBL" id="KZS97159.1"/>
    </source>
</evidence>
<keyword evidence="2" id="KW-1185">Reference proteome</keyword>
<organism evidence="1 2">
    <name type="scientific">Sistotremastrum niveocremeum HHB9708</name>
    <dbReference type="NCBI Taxonomy" id="1314777"/>
    <lineage>
        <taxon>Eukaryota</taxon>
        <taxon>Fungi</taxon>
        <taxon>Dikarya</taxon>
        <taxon>Basidiomycota</taxon>
        <taxon>Agaricomycotina</taxon>
        <taxon>Agaricomycetes</taxon>
        <taxon>Sistotremastrales</taxon>
        <taxon>Sistotremastraceae</taxon>
        <taxon>Sertulicium</taxon>
        <taxon>Sertulicium niveocremeum</taxon>
    </lineage>
</organism>
<reference evidence="1 2" key="1">
    <citation type="journal article" date="2016" name="Mol. Biol. Evol.">
        <title>Comparative Genomics of Early-Diverging Mushroom-Forming Fungi Provides Insights into the Origins of Lignocellulose Decay Capabilities.</title>
        <authorList>
            <person name="Nagy L.G."/>
            <person name="Riley R."/>
            <person name="Tritt A."/>
            <person name="Adam C."/>
            <person name="Daum C."/>
            <person name="Floudas D."/>
            <person name="Sun H."/>
            <person name="Yadav J.S."/>
            <person name="Pangilinan J."/>
            <person name="Larsson K.H."/>
            <person name="Matsuura K."/>
            <person name="Barry K."/>
            <person name="Labutti K."/>
            <person name="Kuo R."/>
            <person name="Ohm R.A."/>
            <person name="Bhattacharya S.S."/>
            <person name="Shirouzu T."/>
            <person name="Yoshinaga Y."/>
            <person name="Martin F.M."/>
            <person name="Grigoriev I.V."/>
            <person name="Hibbett D.S."/>
        </authorList>
    </citation>
    <scope>NUCLEOTIDE SEQUENCE [LARGE SCALE GENOMIC DNA]</scope>
    <source>
        <strain evidence="1 2">HHB9708</strain>
    </source>
</reference>
<dbReference type="AlphaFoldDB" id="A0A164YR48"/>
<gene>
    <name evidence="1" type="ORF">SISNIDRAFT_246527</name>
</gene>
<dbReference type="Proteomes" id="UP000076722">
    <property type="component" value="Unassembled WGS sequence"/>
</dbReference>
<accession>A0A164YR48</accession>
<proteinExistence type="predicted"/>
<name>A0A164YR48_9AGAM</name>
<evidence type="ECO:0000313" key="2">
    <source>
        <dbReference type="Proteomes" id="UP000076722"/>
    </source>
</evidence>
<protein>
    <submittedName>
        <fullName evidence="1">Uncharacterized protein</fullName>
    </submittedName>
</protein>